<dbReference type="EMBL" id="JABBWM010000269">
    <property type="protein sequence ID" value="KAG2083550.1"/>
    <property type="molecule type" value="Genomic_DNA"/>
</dbReference>
<evidence type="ECO:0000313" key="2">
    <source>
        <dbReference type="EMBL" id="KAG2083550.1"/>
    </source>
</evidence>
<reference evidence="2" key="1">
    <citation type="journal article" date="2020" name="New Phytol.">
        <title>Comparative genomics reveals dynamic genome evolution in host specialist ectomycorrhizal fungi.</title>
        <authorList>
            <person name="Lofgren L.A."/>
            <person name="Nguyen N.H."/>
            <person name="Vilgalys R."/>
            <person name="Ruytinx J."/>
            <person name="Liao H.L."/>
            <person name="Branco S."/>
            <person name="Kuo A."/>
            <person name="LaButti K."/>
            <person name="Lipzen A."/>
            <person name="Andreopoulos W."/>
            <person name="Pangilinan J."/>
            <person name="Riley R."/>
            <person name="Hundley H."/>
            <person name="Na H."/>
            <person name="Barry K."/>
            <person name="Grigoriev I.V."/>
            <person name="Stajich J.E."/>
            <person name="Kennedy P.G."/>
        </authorList>
    </citation>
    <scope>NUCLEOTIDE SEQUENCE</scope>
    <source>
        <strain evidence="2">FC423</strain>
    </source>
</reference>
<name>A0A9P7JLB8_9AGAM</name>
<evidence type="ECO:0000313" key="3">
    <source>
        <dbReference type="Proteomes" id="UP000823399"/>
    </source>
</evidence>
<accession>A0A9P7JLB8</accession>
<feature type="signal peptide" evidence="1">
    <location>
        <begin position="1"/>
        <end position="21"/>
    </location>
</feature>
<feature type="non-terminal residue" evidence="2">
    <location>
        <position position="141"/>
    </location>
</feature>
<comment type="caution">
    <text evidence="2">The sequence shown here is derived from an EMBL/GenBank/DDBJ whole genome shotgun (WGS) entry which is preliminary data.</text>
</comment>
<sequence length="141" mass="15539">PGSIAWAAVIAIFLLSPNTEFLSTGIGKRSTINYKNLFFHYKKVLVTKWNMKHIVVIVANINHYIFKAAKVSAFKSADQEERTDAIEHALAALDMDSDSSNTSVQIAATLETANLIVVSNPIQSFSLLVDSDIIELEVRDS</sequence>
<feature type="chain" id="PRO_5040217597" evidence="1">
    <location>
        <begin position="22"/>
        <end position="141"/>
    </location>
</feature>
<organism evidence="2 3">
    <name type="scientific">Suillus discolor</name>
    <dbReference type="NCBI Taxonomy" id="1912936"/>
    <lineage>
        <taxon>Eukaryota</taxon>
        <taxon>Fungi</taxon>
        <taxon>Dikarya</taxon>
        <taxon>Basidiomycota</taxon>
        <taxon>Agaricomycotina</taxon>
        <taxon>Agaricomycetes</taxon>
        <taxon>Agaricomycetidae</taxon>
        <taxon>Boletales</taxon>
        <taxon>Suillineae</taxon>
        <taxon>Suillaceae</taxon>
        <taxon>Suillus</taxon>
    </lineage>
</organism>
<feature type="non-terminal residue" evidence="2">
    <location>
        <position position="1"/>
    </location>
</feature>
<protein>
    <submittedName>
        <fullName evidence="2">Uncharacterized protein</fullName>
    </submittedName>
</protein>
<keyword evidence="3" id="KW-1185">Reference proteome</keyword>
<dbReference type="OrthoDB" id="3231188at2759"/>
<keyword evidence="1" id="KW-0732">Signal</keyword>
<dbReference type="RefSeq" id="XP_041284413.1">
    <property type="nucleotide sequence ID" value="XM_041430332.1"/>
</dbReference>
<proteinExistence type="predicted"/>
<dbReference type="AlphaFoldDB" id="A0A9P7JLB8"/>
<gene>
    <name evidence="2" type="ORF">F5147DRAFT_546715</name>
</gene>
<evidence type="ECO:0000256" key="1">
    <source>
        <dbReference type="SAM" id="SignalP"/>
    </source>
</evidence>
<dbReference type="Proteomes" id="UP000823399">
    <property type="component" value="Unassembled WGS sequence"/>
</dbReference>
<dbReference type="GeneID" id="64692591"/>